<evidence type="ECO:0000313" key="4">
    <source>
        <dbReference type="WBParaSite" id="TTAC_0000558201-mRNA-1"/>
    </source>
</evidence>
<organism evidence="4">
    <name type="scientific">Hydatigena taeniaeformis</name>
    <name type="common">Feline tapeworm</name>
    <name type="synonym">Taenia taeniaeformis</name>
    <dbReference type="NCBI Taxonomy" id="6205"/>
    <lineage>
        <taxon>Eukaryota</taxon>
        <taxon>Metazoa</taxon>
        <taxon>Spiralia</taxon>
        <taxon>Lophotrochozoa</taxon>
        <taxon>Platyhelminthes</taxon>
        <taxon>Cestoda</taxon>
        <taxon>Eucestoda</taxon>
        <taxon>Cyclophyllidea</taxon>
        <taxon>Taeniidae</taxon>
        <taxon>Hydatigera</taxon>
    </lineage>
</organism>
<dbReference type="EMBL" id="UYWX01008011">
    <property type="protein sequence ID" value="VDM27234.1"/>
    <property type="molecule type" value="Genomic_DNA"/>
</dbReference>
<evidence type="ECO:0000313" key="3">
    <source>
        <dbReference type="Proteomes" id="UP000274429"/>
    </source>
</evidence>
<reference evidence="2 3" key="2">
    <citation type="submission" date="2018-11" db="EMBL/GenBank/DDBJ databases">
        <authorList>
            <consortium name="Pathogen Informatics"/>
        </authorList>
    </citation>
    <scope>NUCLEOTIDE SEQUENCE [LARGE SCALE GENOMIC DNA]</scope>
</reference>
<name>A0A0R3WXU2_HYDTA</name>
<dbReference type="STRING" id="6205.A0A0R3WXU2"/>
<gene>
    <name evidence="2" type="ORF">TTAC_LOCUS5565</name>
</gene>
<evidence type="ECO:0000256" key="1">
    <source>
        <dbReference type="SAM" id="MobiDB-lite"/>
    </source>
</evidence>
<dbReference type="Proteomes" id="UP000274429">
    <property type="component" value="Unassembled WGS sequence"/>
</dbReference>
<evidence type="ECO:0000313" key="2">
    <source>
        <dbReference type="EMBL" id="VDM27234.1"/>
    </source>
</evidence>
<dbReference type="WBParaSite" id="TTAC_0000558201-mRNA-1">
    <property type="protein sequence ID" value="TTAC_0000558201-mRNA-1"/>
    <property type="gene ID" value="TTAC_0000558201"/>
</dbReference>
<accession>A0A0R3WXU2</accession>
<proteinExistence type="predicted"/>
<protein>
    <submittedName>
        <fullName evidence="2 4">Uncharacterized protein</fullName>
    </submittedName>
</protein>
<sequence length="88" mass="9907">MRFSCSPHRRIGKELEKELEMEEQNGEGGDKTGVSGTEGGVDEHNDGAENTVKSMCRELSKRIYNMPQQIRAVHAQREKEKGNEVCTN</sequence>
<feature type="region of interest" description="Disordered" evidence="1">
    <location>
        <begin position="1"/>
        <end position="50"/>
    </location>
</feature>
<dbReference type="AlphaFoldDB" id="A0A0R3WXU2"/>
<reference evidence="4" key="1">
    <citation type="submission" date="2017-02" db="UniProtKB">
        <authorList>
            <consortium name="WormBaseParasite"/>
        </authorList>
    </citation>
    <scope>IDENTIFICATION</scope>
</reference>
<keyword evidence="3" id="KW-1185">Reference proteome</keyword>